<dbReference type="InterPro" id="IPR002715">
    <property type="entry name" value="Nas_poly-pep-assoc_cplx_dom"/>
</dbReference>
<dbReference type="CDD" id="cd22054">
    <property type="entry name" value="NAC_NACA"/>
    <property type="match status" value="1"/>
</dbReference>
<dbReference type="EMBL" id="KV454014">
    <property type="protein sequence ID" value="ODV95682.1"/>
    <property type="molecule type" value="Genomic_DNA"/>
</dbReference>
<feature type="compositionally biased region" description="Acidic residues" evidence="7">
    <location>
        <begin position="133"/>
        <end position="146"/>
    </location>
</feature>
<evidence type="ECO:0000256" key="5">
    <source>
        <dbReference type="ARBA" id="ARBA00025035"/>
    </source>
</evidence>
<dbReference type="PROSITE" id="PS51151">
    <property type="entry name" value="NAC_AB"/>
    <property type="match status" value="1"/>
</dbReference>
<dbReference type="GO" id="GO:0015031">
    <property type="term" value="P:protein transport"/>
    <property type="evidence" value="ECO:0007669"/>
    <property type="project" value="UniProtKB-KW"/>
</dbReference>
<dbReference type="GO" id="GO:0006613">
    <property type="term" value="P:cotranslational protein targeting to membrane"/>
    <property type="evidence" value="ECO:0007669"/>
    <property type="project" value="EnsemblFungi"/>
</dbReference>
<organism evidence="9 10">
    <name type="scientific">Pachysolen tannophilus NRRL Y-2460</name>
    <dbReference type="NCBI Taxonomy" id="669874"/>
    <lineage>
        <taxon>Eukaryota</taxon>
        <taxon>Fungi</taxon>
        <taxon>Dikarya</taxon>
        <taxon>Ascomycota</taxon>
        <taxon>Saccharomycotina</taxon>
        <taxon>Pichiomycetes</taxon>
        <taxon>Pachysolenaceae</taxon>
        <taxon>Pachysolen</taxon>
    </lineage>
</organism>
<keyword evidence="4" id="KW-0653">Protein transport</keyword>
<dbReference type="InterPro" id="IPR016641">
    <property type="entry name" value="EGD2/NACA0like"/>
</dbReference>
<sequence>MSIEQEEIPAGAEVSILSKNEKKAKKLILKLGLKQITGISRVTFKKKGNFVFAIDRPEVYKSQGGAYVVFGECKVEDLNKRYQQAAAAAAAAEEGSAANANATGSEIPSKDPASITADLEASAALKENAKNEDDNDDDGEPVDETGLDSADIDIVVEQTNVSRKKAVKALKDHKGDMVNAIMSLSP</sequence>
<comment type="subcellular location">
    <subcellularLocation>
        <location evidence="1">Cytoplasm</location>
    </subcellularLocation>
</comment>
<comment type="function">
    <text evidence="5">Component of the nascent polypeptide-associated complex (NAC), a dynamic component of the ribosomal exit tunnel, protecting the emerging polypeptides from interaction with other cytoplasmic proteins to ensure appropriate nascent protein targeting. The NAC complex also promotes mitochondrial protein import by enhancing productive ribosome interactions with the outer mitochondrial membrane and blocks the inappropriate interaction of ribosomes translating non-secretory nascent polypeptides with translocation sites in the membrane of the endoplasmic reticulum. EGD2 may also be involved in transcription regulation.</text>
</comment>
<dbReference type="FunFam" id="2.20.70.30:FF:000002">
    <property type="entry name" value="Nascent polypeptide-associated complex (NAC), alpha subunit"/>
    <property type="match status" value="1"/>
</dbReference>
<dbReference type="PIRSF" id="PIRSF015901">
    <property type="entry name" value="NAC_alpha"/>
    <property type="match status" value="1"/>
</dbReference>
<dbReference type="InterPro" id="IPR038187">
    <property type="entry name" value="NAC_A/B_dom_sf"/>
</dbReference>
<accession>A0A1E4TV88</accession>
<keyword evidence="4" id="KW-0813">Transport</keyword>
<comment type="similarity">
    <text evidence="2">Belongs to the NAC-alpha family.</text>
</comment>
<evidence type="ECO:0000256" key="7">
    <source>
        <dbReference type="SAM" id="MobiDB-lite"/>
    </source>
</evidence>
<dbReference type="CDD" id="cd14358">
    <property type="entry name" value="UBA_NAC_euk"/>
    <property type="match status" value="1"/>
</dbReference>
<dbReference type="GO" id="GO:0005854">
    <property type="term" value="C:nascent polypeptide-associated complex"/>
    <property type="evidence" value="ECO:0007669"/>
    <property type="project" value="EnsemblFungi"/>
</dbReference>
<feature type="region of interest" description="Disordered" evidence="7">
    <location>
        <begin position="93"/>
        <end position="153"/>
    </location>
</feature>
<evidence type="ECO:0000256" key="6">
    <source>
        <dbReference type="ARBA" id="ARBA00030300"/>
    </source>
</evidence>
<dbReference type="SMART" id="SM01407">
    <property type="entry name" value="NAC"/>
    <property type="match status" value="1"/>
</dbReference>
<reference evidence="10" key="1">
    <citation type="submission" date="2016-05" db="EMBL/GenBank/DDBJ databases">
        <title>Comparative genomics of biotechnologically important yeasts.</title>
        <authorList>
            <consortium name="DOE Joint Genome Institute"/>
            <person name="Riley R."/>
            <person name="Haridas S."/>
            <person name="Wolfe K.H."/>
            <person name="Lopes M.R."/>
            <person name="Hittinger C.T."/>
            <person name="Goker M."/>
            <person name="Salamov A."/>
            <person name="Wisecaver J."/>
            <person name="Long T.M."/>
            <person name="Aerts A.L."/>
            <person name="Barry K."/>
            <person name="Choi C."/>
            <person name="Clum A."/>
            <person name="Coughlan A.Y."/>
            <person name="Deshpande S."/>
            <person name="Douglass A.P."/>
            <person name="Hanson S.J."/>
            <person name="Klenk H.-P."/>
            <person name="Labutti K."/>
            <person name="Lapidus A."/>
            <person name="Lindquist E."/>
            <person name="Lipzen A."/>
            <person name="Meier-Kolthoff J.P."/>
            <person name="Ohm R.A."/>
            <person name="Otillar R.P."/>
            <person name="Pangilinan J."/>
            <person name="Peng Y."/>
            <person name="Rokas A."/>
            <person name="Rosa C.A."/>
            <person name="Scheuner C."/>
            <person name="Sibirny A.A."/>
            <person name="Slot J.C."/>
            <person name="Stielow J.B."/>
            <person name="Sun H."/>
            <person name="Kurtzman C.P."/>
            <person name="Blackwell M."/>
            <person name="Grigoriev I.V."/>
            <person name="Jeffries T.W."/>
        </authorList>
    </citation>
    <scope>NUCLEOTIDE SEQUENCE [LARGE SCALE GENOMIC DNA]</scope>
    <source>
        <strain evidence="10">NRRL Y-2460</strain>
    </source>
</reference>
<evidence type="ECO:0000256" key="2">
    <source>
        <dbReference type="ARBA" id="ARBA00009882"/>
    </source>
</evidence>
<dbReference type="GO" id="GO:0051082">
    <property type="term" value="F:unfolded protein binding"/>
    <property type="evidence" value="ECO:0007669"/>
    <property type="project" value="EnsemblFungi"/>
</dbReference>
<dbReference type="Gene3D" id="2.20.70.30">
    <property type="entry name" value="Nascent polypeptide-associated complex domain"/>
    <property type="match status" value="1"/>
</dbReference>
<dbReference type="GO" id="GO:0070300">
    <property type="term" value="F:phosphatidic acid binding"/>
    <property type="evidence" value="ECO:0007669"/>
    <property type="project" value="EnsemblFungi"/>
</dbReference>
<feature type="compositionally biased region" description="Low complexity" evidence="7">
    <location>
        <begin position="93"/>
        <end position="105"/>
    </location>
</feature>
<evidence type="ECO:0000256" key="3">
    <source>
        <dbReference type="ARBA" id="ARBA00014437"/>
    </source>
</evidence>
<dbReference type="Pfam" id="PF01849">
    <property type="entry name" value="NAC"/>
    <property type="match status" value="1"/>
</dbReference>
<feature type="domain" description="NAC-A/B" evidence="8">
    <location>
        <begin position="18"/>
        <end position="82"/>
    </location>
</feature>
<dbReference type="GO" id="GO:0032266">
    <property type="term" value="F:phosphatidylinositol-3-phosphate binding"/>
    <property type="evidence" value="ECO:0007669"/>
    <property type="project" value="EnsemblFungi"/>
</dbReference>
<dbReference type="InterPro" id="IPR044034">
    <property type="entry name" value="NAC-like_UBA"/>
</dbReference>
<proteinExistence type="inferred from homology"/>
<dbReference type="GO" id="GO:0070273">
    <property type="term" value="F:phosphatidylinositol-4-phosphate binding"/>
    <property type="evidence" value="ECO:0007669"/>
    <property type="project" value="EnsemblFungi"/>
</dbReference>
<evidence type="ECO:0000313" key="10">
    <source>
        <dbReference type="Proteomes" id="UP000094236"/>
    </source>
</evidence>
<dbReference type="Gene3D" id="1.10.8.10">
    <property type="entry name" value="DNA helicase RuvA subunit, C-terminal domain"/>
    <property type="match status" value="1"/>
</dbReference>
<dbReference type="AlphaFoldDB" id="A0A1E4TV88"/>
<dbReference type="PANTHER" id="PTHR21713">
    <property type="entry name" value="NASCENT POLYPEPTIDE ASSOCIATED COMPLEX ALPHA SUBUNIT-RELATED"/>
    <property type="match status" value="1"/>
</dbReference>
<evidence type="ECO:0000313" key="9">
    <source>
        <dbReference type="EMBL" id="ODV95682.1"/>
    </source>
</evidence>
<dbReference type="Pfam" id="PF19026">
    <property type="entry name" value="UBA_HYPK"/>
    <property type="match status" value="1"/>
</dbReference>
<dbReference type="OrthoDB" id="3169036at2759"/>
<evidence type="ECO:0000256" key="4">
    <source>
        <dbReference type="ARBA" id="ARBA00022927"/>
    </source>
</evidence>
<evidence type="ECO:0000256" key="1">
    <source>
        <dbReference type="ARBA" id="ARBA00004496"/>
    </source>
</evidence>
<protein>
    <recommendedName>
        <fullName evidence="3">Nascent polypeptide-associated complex subunit alpha</fullName>
    </recommendedName>
    <alternativeName>
        <fullName evidence="6">Alpha-NAC</fullName>
    </alternativeName>
</protein>
<dbReference type="Proteomes" id="UP000094236">
    <property type="component" value="Unassembled WGS sequence"/>
</dbReference>
<name>A0A1E4TV88_PACTA</name>
<keyword evidence="10" id="KW-1185">Reference proteome</keyword>
<gene>
    <name evidence="9" type="ORF">PACTADRAFT_50370</name>
</gene>
<dbReference type="STRING" id="669874.A0A1E4TV88"/>
<dbReference type="GO" id="GO:0080025">
    <property type="term" value="F:phosphatidylinositol-3,5-bisphosphate binding"/>
    <property type="evidence" value="ECO:0007669"/>
    <property type="project" value="EnsemblFungi"/>
</dbReference>
<evidence type="ECO:0000259" key="8">
    <source>
        <dbReference type="PROSITE" id="PS51151"/>
    </source>
</evidence>